<dbReference type="Proteomes" id="UP000726170">
    <property type="component" value="Unassembled WGS sequence"/>
</dbReference>
<protein>
    <submittedName>
        <fullName evidence="2">Uncharacterized protein</fullName>
    </submittedName>
</protein>
<feature type="transmembrane region" description="Helical" evidence="1">
    <location>
        <begin position="28"/>
        <end position="48"/>
    </location>
</feature>
<comment type="caution">
    <text evidence="2">The sequence shown here is derived from an EMBL/GenBank/DDBJ whole genome shotgun (WGS) entry which is preliminary data.</text>
</comment>
<accession>A0ABS6EF08</accession>
<keyword evidence="1" id="KW-1133">Transmembrane helix</keyword>
<dbReference type="EMBL" id="JAHLQF010000001">
    <property type="protein sequence ID" value="MBU5483779.1"/>
    <property type="molecule type" value="Genomic_DNA"/>
</dbReference>
<reference evidence="2 3" key="1">
    <citation type="submission" date="2021-06" db="EMBL/GenBank/DDBJ databases">
        <authorList>
            <person name="Sun Q."/>
            <person name="Li D."/>
        </authorList>
    </citation>
    <scope>NUCLEOTIDE SEQUENCE [LARGE SCALE GENOMIC DNA]</scope>
    <source>
        <strain evidence="2 3">MSJ-11</strain>
    </source>
</reference>
<dbReference type="RefSeq" id="WP_216438132.1">
    <property type="nucleotide sequence ID" value="NZ_JAHLQF010000001.1"/>
</dbReference>
<keyword evidence="1" id="KW-0812">Transmembrane</keyword>
<evidence type="ECO:0000313" key="2">
    <source>
        <dbReference type="EMBL" id="MBU5483779.1"/>
    </source>
</evidence>
<keyword evidence="1" id="KW-0472">Membrane</keyword>
<organism evidence="2 3">
    <name type="scientific">Clostridium mobile</name>
    <dbReference type="NCBI Taxonomy" id="2841512"/>
    <lineage>
        <taxon>Bacteria</taxon>
        <taxon>Bacillati</taxon>
        <taxon>Bacillota</taxon>
        <taxon>Clostridia</taxon>
        <taxon>Eubacteriales</taxon>
        <taxon>Clostridiaceae</taxon>
        <taxon>Clostridium</taxon>
    </lineage>
</organism>
<feature type="transmembrane region" description="Helical" evidence="1">
    <location>
        <begin position="5"/>
        <end position="22"/>
    </location>
</feature>
<feature type="transmembrane region" description="Helical" evidence="1">
    <location>
        <begin position="91"/>
        <end position="113"/>
    </location>
</feature>
<proteinExistence type="predicted"/>
<sequence>MLKKLQIGVMSFLIIIILLHFKTENFNLIVPIIIAIIINTVIDIYMIIKEKKYKSYKCISGVNLLFAIIWIRILVLYFLKAQKLYSEIRSNYSRDIFISSMVLGILVMVRSYLMSEKFKFPSKFKSKDL</sequence>
<evidence type="ECO:0000256" key="1">
    <source>
        <dbReference type="SAM" id="Phobius"/>
    </source>
</evidence>
<gene>
    <name evidence="2" type="ORF">KQI86_05505</name>
</gene>
<evidence type="ECO:0000313" key="3">
    <source>
        <dbReference type="Proteomes" id="UP000726170"/>
    </source>
</evidence>
<name>A0ABS6EF08_9CLOT</name>
<feature type="transmembrane region" description="Helical" evidence="1">
    <location>
        <begin position="60"/>
        <end position="79"/>
    </location>
</feature>
<keyword evidence="3" id="KW-1185">Reference proteome</keyword>